<keyword evidence="2 6" id="KW-0489">Methyltransferase</keyword>
<evidence type="ECO:0000256" key="1">
    <source>
        <dbReference type="ARBA" id="ARBA00022490"/>
    </source>
</evidence>
<evidence type="ECO:0000256" key="6">
    <source>
        <dbReference type="HAMAP-Rule" id="MF_01872"/>
    </source>
</evidence>
<evidence type="ECO:0000256" key="2">
    <source>
        <dbReference type="ARBA" id="ARBA00022603"/>
    </source>
</evidence>
<comment type="similarity">
    <text evidence="6">Belongs to the methyltransferase superfamily. tRNA (adenine-N(6)-)-methyltransferase family.</text>
</comment>
<dbReference type="InterPro" id="IPR002052">
    <property type="entry name" value="DNA_methylase_N6_adenine_CS"/>
</dbReference>
<evidence type="ECO:0000256" key="4">
    <source>
        <dbReference type="ARBA" id="ARBA00022691"/>
    </source>
</evidence>
<evidence type="ECO:0000313" key="8">
    <source>
        <dbReference type="EMBL" id="UXX79660.1"/>
    </source>
</evidence>
<dbReference type="Proteomes" id="UP001062165">
    <property type="component" value="Chromosome"/>
</dbReference>
<evidence type="ECO:0000259" key="7">
    <source>
        <dbReference type="Pfam" id="PF05175"/>
    </source>
</evidence>
<evidence type="ECO:0000256" key="5">
    <source>
        <dbReference type="ARBA" id="ARBA00022694"/>
    </source>
</evidence>
<evidence type="ECO:0000313" key="9">
    <source>
        <dbReference type="Proteomes" id="UP001062165"/>
    </source>
</evidence>
<keyword evidence="1 6" id="KW-0963">Cytoplasm</keyword>
<dbReference type="RefSeq" id="WP_263051391.1">
    <property type="nucleotide sequence ID" value="NZ_CP106735.1"/>
</dbReference>
<feature type="domain" description="Methyltransferase small" evidence="7">
    <location>
        <begin position="35"/>
        <end position="120"/>
    </location>
</feature>
<accession>A0ABY6D0G0</accession>
<proteinExistence type="inferred from homology"/>
<dbReference type="PANTHER" id="PTHR47739:SF1">
    <property type="entry name" value="TRNA1(VAL) (ADENINE(37)-N6)-METHYLTRANSFERASE"/>
    <property type="match status" value="1"/>
</dbReference>
<dbReference type="EMBL" id="CP106735">
    <property type="protein sequence ID" value="UXX79660.1"/>
    <property type="molecule type" value="Genomic_DNA"/>
</dbReference>
<dbReference type="HAMAP" id="MF_01872">
    <property type="entry name" value="tRNA_methyltr_YfiC"/>
    <property type="match status" value="1"/>
</dbReference>
<evidence type="ECO:0000256" key="3">
    <source>
        <dbReference type="ARBA" id="ARBA00022679"/>
    </source>
</evidence>
<dbReference type="Gene3D" id="3.40.50.150">
    <property type="entry name" value="Vaccinia Virus protein VP39"/>
    <property type="match status" value="1"/>
</dbReference>
<gene>
    <name evidence="8" type="ORF">N7E81_00860</name>
</gene>
<dbReference type="InterPro" id="IPR050210">
    <property type="entry name" value="tRNA_Adenine-N(6)_MTase"/>
</dbReference>
<sequence length="236" mass="26234">MANSYFQFKQFIIHQELCAMKVSTEACLLGAWVAAAKPSRILDIGTGTGLLALMLAQRIDGQIDAVELDEQAAQQAAQNVAASPWVNRVSVIHQDIFDYAKNNNNRYDLIVSNPPFFTNSLKAETENKNLAKHDSLDFSKASLAEALKILLSADGCAYILYPELESQQFKQAAEQIGLFCQPALIIRNQPSAAIFRVISLVSPQSQSLEPEELLIREGRKHSDKFNELLASYYLKL</sequence>
<keyword evidence="9" id="KW-1185">Reference proteome</keyword>
<dbReference type="SUPFAM" id="SSF53335">
    <property type="entry name" value="S-adenosyl-L-methionine-dependent methyltransferases"/>
    <property type="match status" value="1"/>
</dbReference>
<keyword evidence="5 6" id="KW-0819">tRNA processing</keyword>
<keyword evidence="4 6" id="KW-0949">S-adenosyl-L-methionine</keyword>
<dbReference type="EC" id="2.1.1.223" evidence="6"/>
<protein>
    <recommendedName>
        <fullName evidence="6">tRNA1(Val) (adenine(37)-N6)-methyltransferase</fullName>
        <ecNumber evidence="6">2.1.1.223</ecNumber>
    </recommendedName>
    <alternativeName>
        <fullName evidence="6">tRNA m6A37 methyltransferase</fullName>
    </alternativeName>
</protein>
<dbReference type="InterPro" id="IPR007848">
    <property type="entry name" value="Small_mtfrase_dom"/>
</dbReference>
<keyword evidence="3 6" id="KW-0808">Transferase</keyword>
<dbReference type="CDD" id="cd02440">
    <property type="entry name" value="AdoMet_MTases"/>
    <property type="match status" value="1"/>
</dbReference>
<name>A0ABY6D0G0_9BACT</name>
<dbReference type="GO" id="GO:0032259">
    <property type="term" value="P:methylation"/>
    <property type="evidence" value="ECO:0007669"/>
    <property type="project" value="UniProtKB-KW"/>
</dbReference>
<dbReference type="GO" id="GO:0008168">
    <property type="term" value="F:methyltransferase activity"/>
    <property type="evidence" value="ECO:0007669"/>
    <property type="project" value="UniProtKB-KW"/>
</dbReference>
<dbReference type="Pfam" id="PF05175">
    <property type="entry name" value="MTS"/>
    <property type="match status" value="1"/>
</dbReference>
<dbReference type="InterPro" id="IPR029063">
    <property type="entry name" value="SAM-dependent_MTases_sf"/>
</dbReference>
<comment type="subcellular location">
    <subcellularLocation>
        <location evidence="6">Cytoplasm</location>
    </subcellularLocation>
</comment>
<dbReference type="PROSITE" id="PS00092">
    <property type="entry name" value="N6_MTASE"/>
    <property type="match status" value="1"/>
</dbReference>
<organism evidence="8 9">
    <name type="scientific">Reichenbachiella carrageenanivorans</name>
    <dbReference type="NCBI Taxonomy" id="2979869"/>
    <lineage>
        <taxon>Bacteria</taxon>
        <taxon>Pseudomonadati</taxon>
        <taxon>Bacteroidota</taxon>
        <taxon>Cytophagia</taxon>
        <taxon>Cytophagales</taxon>
        <taxon>Reichenbachiellaceae</taxon>
        <taxon>Reichenbachiella</taxon>
    </lineage>
</organism>
<comment type="catalytic activity">
    <reaction evidence="6">
        <text>adenosine(37) in tRNA1(Val) + S-adenosyl-L-methionine = N(6)-methyladenosine(37) in tRNA1(Val) + S-adenosyl-L-homocysteine + H(+)</text>
        <dbReference type="Rhea" id="RHEA:43160"/>
        <dbReference type="Rhea" id="RHEA-COMP:10369"/>
        <dbReference type="Rhea" id="RHEA-COMP:10370"/>
        <dbReference type="ChEBI" id="CHEBI:15378"/>
        <dbReference type="ChEBI" id="CHEBI:57856"/>
        <dbReference type="ChEBI" id="CHEBI:59789"/>
        <dbReference type="ChEBI" id="CHEBI:74411"/>
        <dbReference type="ChEBI" id="CHEBI:74449"/>
        <dbReference type="EC" id="2.1.1.223"/>
    </reaction>
</comment>
<comment type="function">
    <text evidence="6">Specifically methylates the adenine in position 37 of tRNA(1)(Val) (anticodon cmo5UAC).</text>
</comment>
<dbReference type="InterPro" id="IPR022882">
    <property type="entry name" value="tRNA_adenine-N6_MeTrfase"/>
</dbReference>
<dbReference type="PANTHER" id="PTHR47739">
    <property type="entry name" value="TRNA1(VAL) (ADENINE(37)-N6)-METHYLTRANSFERASE"/>
    <property type="match status" value="1"/>
</dbReference>
<reference evidence="8" key="1">
    <citation type="submission" date="2022-10" db="EMBL/GenBank/DDBJ databases">
        <title>Comparative genomics and taxonomic characterization of three novel marine species of genus Reichenbachiella exhibiting antioxidant and polysaccharide degradation activities.</title>
        <authorList>
            <person name="Muhammad N."/>
            <person name="Lee Y.-J."/>
            <person name="Ko J."/>
            <person name="Kim S.-G."/>
        </authorList>
    </citation>
    <scope>NUCLEOTIDE SEQUENCE</scope>
    <source>
        <strain evidence="8">Wsw4-B4</strain>
    </source>
</reference>